<dbReference type="Pfam" id="PF01751">
    <property type="entry name" value="Toprim"/>
    <property type="match status" value="1"/>
</dbReference>
<dbReference type="STRING" id="1157962.A0A250X3F9"/>
<comment type="function">
    <text evidence="13">Control of topological states of DNA by transient breakage and subsequent rejoining of DNA strands. Topoisomerase II makes double-strand breaks.</text>
</comment>
<dbReference type="PROSITE" id="PS52040">
    <property type="entry name" value="TOPO_IIA"/>
    <property type="match status" value="1"/>
</dbReference>
<feature type="compositionally biased region" description="Low complexity" evidence="15">
    <location>
        <begin position="1521"/>
        <end position="1534"/>
    </location>
</feature>
<dbReference type="PRINTS" id="PR01158">
    <property type="entry name" value="TOPISMRASEII"/>
</dbReference>
<dbReference type="InterPro" id="IPR020568">
    <property type="entry name" value="Ribosomal_Su5_D2-typ_SF"/>
</dbReference>
<evidence type="ECO:0000256" key="10">
    <source>
        <dbReference type="ARBA" id="ARBA00023125"/>
    </source>
</evidence>
<feature type="active site" description="O-(5'-phospho-DNA)-tyrosine intermediate" evidence="12">
    <location>
        <position position="803"/>
    </location>
</feature>
<evidence type="ECO:0000256" key="1">
    <source>
        <dbReference type="ARBA" id="ARBA00000185"/>
    </source>
</evidence>
<evidence type="ECO:0000313" key="18">
    <source>
        <dbReference type="EMBL" id="GAX77591.1"/>
    </source>
</evidence>
<dbReference type="SMART" id="SM00433">
    <property type="entry name" value="TOP2c"/>
    <property type="match status" value="1"/>
</dbReference>
<keyword evidence="14" id="KW-0175">Coiled coil</keyword>
<feature type="compositionally biased region" description="Low complexity" evidence="15">
    <location>
        <begin position="1406"/>
        <end position="1417"/>
    </location>
</feature>
<comment type="subunit">
    <text evidence="13">Homodimer.</text>
</comment>
<feature type="compositionally biased region" description="Acidic residues" evidence="15">
    <location>
        <begin position="1596"/>
        <end position="1619"/>
    </location>
</feature>
<evidence type="ECO:0000256" key="14">
    <source>
        <dbReference type="SAM" id="Coils"/>
    </source>
</evidence>
<dbReference type="Pfam" id="PF16898">
    <property type="entry name" value="TOPRIM_C"/>
    <property type="match status" value="1"/>
</dbReference>
<evidence type="ECO:0000256" key="4">
    <source>
        <dbReference type="ARBA" id="ARBA00011080"/>
    </source>
</evidence>
<dbReference type="FunFam" id="3.30.565.10:FF:000004">
    <property type="entry name" value="DNA topoisomerase 2"/>
    <property type="match status" value="1"/>
</dbReference>
<dbReference type="InterPro" id="IPR013757">
    <property type="entry name" value="Topo_IIA_A_a_sf"/>
</dbReference>
<feature type="compositionally biased region" description="Acidic residues" evidence="15">
    <location>
        <begin position="1549"/>
        <end position="1561"/>
    </location>
</feature>
<accession>A0A250X3F9</accession>
<dbReference type="PROSITE" id="PS00177">
    <property type="entry name" value="TOPOISOMERASE_II"/>
    <property type="match status" value="1"/>
</dbReference>
<comment type="cofactor">
    <cofactor evidence="2">
        <name>Ca(2+)</name>
        <dbReference type="ChEBI" id="CHEBI:29108"/>
    </cofactor>
</comment>
<comment type="similarity">
    <text evidence="4 13">Belongs to the type II topoisomerase family.</text>
</comment>
<keyword evidence="5" id="KW-0479">Metal-binding</keyword>
<evidence type="ECO:0000256" key="7">
    <source>
        <dbReference type="ARBA" id="ARBA00022840"/>
    </source>
</evidence>
<dbReference type="InterPro" id="IPR013758">
    <property type="entry name" value="Topo_IIA_A/C_ab"/>
</dbReference>
<dbReference type="InterPro" id="IPR014721">
    <property type="entry name" value="Ribsml_uS5_D2-typ_fold_subgr"/>
</dbReference>
<name>A0A250X3F9_9CHLO</name>
<comment type="cofactor">
    <cofactor evidence="3">
        <name>Mg(2+)</name>
        <dbReference type="ChEBI" id="CHEBI:18420"/>
    </cofactor>
</comment>
<keyword evidence="10 12" id="KW-0238">DNA-binding</keyword>
<dbReference type="SMART" id="SM00387">
    <property type="entry name" value="HATPase_c"/>
    <property type="match status" value="1"/>
</dbReference>
<dbReference type="InterPro" id="IPR001241">
    <property type="entry name" value="Topo_IIA"/>
</dbReference>
<dbReference type="Pfam" id="PF00204">
    <property type="entry name" value="DNA_gyraseB"/>
    <property type="match status" value="1"/>
</dbReference>
<feature type="region of interest" description="Disordered" evidence="15">
    <location>
        <begin position="1348"/>
        <end position="1619"/>
    </location>
</feature>
<dbReference type="FunFam" id="3.30.1490.30:FF:000001">
    <property type="entry name" value="DNA topoisomerase 2"/>
    <property type="match status" value="1"/>
</dbReference>
<dbReference type="InterPro" id="IPR003594">
    <property type="entry name" value="HATPase_dom"/>
</dbReference>
<dbReference type="InterPro" id="IPR013506">
    <property type="entry name" value="Topo_IIA_bsu_dom2"/>
</dbReference>
<dbReference type="Gene3D" id="3.30.1490.30">
    <property type="match status" value="1"/>
</dbReference>
<dbReference type="EMBL" id="BEGY01000025">
    <property type="protein sequence ID" value="GAX77591.1"/>
    <property type="molecule type" value="Genomic_DNA"/>
</dbReference>
<evidence type="ECO:0000256" key="8">
    <source>
        <dbReference type="ARBA" id="ARBA00022842"/>
    </source>
</evidence>
<dbReference type="FunFam" id="3.40.50.670:FF:000001">
    <property type="entry name" value="DNA topoisomerase 2"/>
    <property type="match status" value="2"/>
</dbReference>
<dbReference type="PRINTS" id="PR00418">
    <property type="entry name" value="TPI2FAMILY"/>
</dbReference>
<evidence type="ECO:0000259" key="17">
    <source>
        <dbReference type="PROSITE" id="PS52040"/>
    </source>
</evidence>
<dbReference type="SUPFAM" id="SSF56719">
    <property type="entry name" value="Type II DNA topoisomerase"/>
    <property type="match status" value="1"/>
</dbReference>
<keyword evidence="8" id="KW-0460">Magnesium</keyword>
<dbReference type="InterPro" id="IPR018522">
    <property type="entry name" value="TopoIIA_CS"/>
</dbReference>
<evidence type="ECO:0000256" key="15">
    <source>
        <dbReference type="SAM" id="MobiDB-lite"/>
    </source>
</evidence>
<dbReference type="InterPro" id="IPR034157">
    <property type="entry name" value="TOPRIM_TopoII"/>
</dbReference>
<feature type="coiled-coil region" evidence="14">
    <location>
        <begin position="1144"/>
        <end position="1204"/>
    </location>
</feature>
<dbReference type="FunFam" id="3.90.199.10:FF:000002">
    <property type="entry name" value="DNA topoisomerase 2"/>
    <property type="match status" value="1"/>
</dbReference>
<feature type="compositionally biased region" description="Low complexity" evidence="15">
    <location>
        <begin position="1348"/>
        <end position="1359"/>
    </location>
</feature>
<dbReference type="PANTHER" id="PTHR10169:SF38">
    <property type="entry name" value="DNA TOPOISOMERASE 2"/>
    <property type="match status" value="1"/>
</dbReference>
<feature type="compositionally biased region" description="Low complexity" evidence="15">
    <location>
        <begin position="1287"/>
        <end position="1310"/>
    </location>
</feature>
<dbReference type="Pfam" id="PF00521">
    <property type="entry name" value="DNA_topoisoIV"/>
    <property type="match status" value="1"/>
</dbReference>
<dbReference type="CDD" id="cd16930">
    <property type="entry name" value="HATPase_TopII-like"/>
    <property type="match status" value="1"/>
</dbReference>
<dbReference type="PROSITE" id="PS50880">
    <property type="entry name" value="TOPRIM"/>
    <property type="match status" value="1"/>
</dbReference>
<evidence type="ECO:0000256" key="3">
    <source>
        <dbReference type="ARBA" id="ARBA00001946"/>
    </source>
</evidence>
<comment type="caution">
    <text evidence="18">The sequence shown here is derived from an EMBL/GenBank/DDBJ whole genome shotgun (WGS) entry which is preliminary data.</text>
</comment>
<dbReference type="InterPro" id="IPR002205">
    <property type="entry name" value="Topo_IIA_dom_A"/>
</dbReference>
<feature type="domain" description="Toprim" evidence="16">
    <location>
        <begin position="465"/>
        <end position="579"/>
    </location>
</feature>
<dbReference type="InterPro" id="IPR036890">
    <property type="entry name" value="HATPase_C_sf"/>
</dbReference>
<dbReference type="Gene3D" id="3.30.1360.40">
    <property type="match status" value="1"/>
</dbReference>
<dbReference type="Gene3D" id="3.30.230.10">
    <property type="match status" value="1"/>
</dbReference>
<dbReference type="GO" id="GO:0000712">
    <property type="term" value="P:resolution of meiotic recombination intermediates"/>
    <property type="evidence" value="ECO:0007669"/>
    <property type="project" value="TreeGrafter"/>
</dbReference>
<evidence type="ECO:0000256" key="13">
    <source>
        <dbReference type="RuleBase" id="RU362094"/>
    </source>
</evidence>
<dbReference type="SMART" id="SM00434">
    <property type="entry name" value="TOP4c"/>
    <property type="match status" value="1"/>
</dbReference>
<dbReference type="Pfam" id="PF02518">
    <property type="entry name" value="HATPase_c"/>
    <property type="match status" value="1"/>
</dbReference>
<dbReference type="EC" id="5.6.2.2" evidence="13"/>
<dbReference type="Gene3D" id="1.10.268.10">
    <property type="entry name" value="Topoisomerase, domain 3"/>
    <property type="match status" value="1"/>
</dbReference>
<dbReference type="InterPro" id="IPR013760">
    <property type="entry name" value="Topo_IIA-like_dom_sf"/>
</dbReference>
<dbReference type="GO" id="GO:0005634">
    <property type="term" value="C:nucleus"/>
    <property type="evidence" value="ECO:0007669"/>
    <property type="project" value="TreeGrafter"/>
</dbReference>
<feature type="domain" description="Topo IIA-type catalytic" evidence="17">
    <location>
        <begin position="712"/>
        <end position="1177"/>
    </location>
</feature>
<keyword evidence="11 12" id="KW-0413">Isomerase</keyword>
<keyword evidence="7 13" id="KW-0067">ATP-binding</keyword>
<dbReference type="InterPro" id="IPR050634">
    <property type="entry name" value="DNA_Topoisomerase_II"/>
</dbReference>
<dbReference type="FunFam" id="3.30.230.10:FF:000008">
    <property type="entry name" value="DNA topoisomerase 2"/>
    <property type="match status" value="1"/>
</dbReference>
<dbReference type="CDD" id="cd00187">
    <property type="entry name" value="TOP4c"/>
    <property type="match status" value="1"/>
</dbReference>
<feature type="compositionally biased region" description="Acidic residues" evidence="15">
    <location>
        <begin position="1430"/>
        <end position="1456"/>
    </location>
</feature>
<keyword evidence="19" id="KW-1185">Reference proteome</keyword>
<protein>
    <recommendedName>
        <fullName evidence="13">DNA topoisomerase 2</fullName>
        <ecNumber evidence="13">5.6.2.2</ecNumber>
    </recommendedName>
</protein>
<evidence type="ECO:0000256" key="11">
    <source>
        <dbReference type="ARBA" id="ARBA00023235"/>
    </source>
</evidence>
<feature type="region of interest" description="Disordered" evidence="15">
    <location>
        <begin position="1206"/>
        <end position="1327"/>
    </location>
</feature>
<dbReference type="CDD" id="cd03481">
    <property type="entry name" value="TopoIIA_Trans_ScTopoIIA"/>
    <property type="match status" value="1"/>
</dbReference>
<dbReference type="GO" id="GO:0003677">
    <property type="term" value="F:DNA binding"/>
    <property type="evidence" value="ECO:0007669"/>
    <property type="project" value="UniProtKB-UniRule"/>
</dbReference>
<evidence type="ECO:0000259" key="16">
    <source>
        <dbReference type="PROSITE" id="PS50880"/>
    </source>
</evidence>
<keyword evidence="6 13" id="KW-0547">Nucleotide-binding</keyword>
<dbReference type="Gene3D" id="3.90.199.10">
    <property type="entry name" value="Topoisomerase II, domain 5"/>
    <property type="match status" value="1"/>
</dbReference>
<feature type="compositionally biased region" description="Acidic residues" evidence="15">
    <location>
        <begin position="1232"/>
        <end position="1251"/>
    </location>
</feature>
<dbReference type="PANTHER" id="PTHR10169">
    <property type="entry name" value="DNA TOPOISOMERASE/GYRASE"/>
    <property type="match status" value="1"/>
</dbReference>
<feature type="region of interest" description="Disordered" evidence="15">
    <location>
        <begin position="1"/>
        <end position="23"/>
    </location>
</feature>
<comment type="catalytic activity">
    <reaction evidence="1 12 13">
        <text>ATP-dependent breakage, passage and rejoining of double-stranded DNA.</text>
        <dbReference type="EC" id="5.6.2.2"/>
    </reaction>
</comment>
<sequence>MDSDEYENSPSPLKVKKGQKQVGNVKPVQPFATSQAPNVHAGKALEEIYQKKTQLEHILLRPDTYIGSTEKQQQQMWVHDGTKMSLQQISYVPGLYKIFDEILVNAADNKVRDSTMDTIKVDIDVVSNTIQVWNNGFGVPVDIHKEEGVYIPEMIFGHLLTSSNYDDNEKKVTGGRNGYGAKLANIFSTQFVIETCDGTRQRRYKQVFRSNMSVKEAPKISSCKPTENWTCVSFQPDLAKFGMDVLEEDAIGLMRRRVYDLAGILGKGVKVFLNGLRLPVKNFSDYVDMYLGPKENGVPRIYERFSDRWEVCVSTTEGQFQQVSFVNSICTYKGGTHVNYILDQVTKALLEKINKKNKNANVKQFMVKNHVWIFLNCSIENPAFDSQTKDNLTLRASSFGSKCEIPQPFIDKVAKCGIVDHILNFANFRNNKELKKSDGAKRARLTGIPKLDDANEAGTKSSNLCTLILTEGDSAKSLAISGLSIVGRDHYGVFPLRGKLLNVREANAAQISANVEIQNLKQILGLQHGKVYEDVKSLRYGHLMIMTDQDHDGSHIKGLIMNFLHSFFPALLKLPGFLLEFITPIVKASKGSQTRTFYTMPQYESWKESLGGSTKGWKIKYYKGLGTSTSAEAKEYFAAIDRHRKEFVWLGDGDGEAIEMAFSKKKIEERKAWLTAFEPGTFLDMAQEELSYQDFVNKELILFSRADLERSIPNVMDGLKPGQRKIMFASFKKKLYKEEVKVGNLAGYVSDNAAYHHGEASLAGTIVGMAQDFVGSNNINLLYPSGMFGTRRQGGKDAASPRYIYTKLSVLARHLFNEADDQLLNYLNEDGQKIEPEWYIPIVPTVLINGAEGIGTGWSTYVPNYNPRDVIDNIKRLLNGEGMVSMHPWYRGFAGSIAEVTSSRRGAESESRSYQCSGVINQLGETTLEVTELPIRKWTQDYKEWLETLIKPEDKAEVPLLIDYKEAHTDQKVHFIIELAPNKMQECLTEGLMSKFKLNSKFSTSNMVLFDKDGHIKHYSSPEQIIQEFYDTRLEYYEHRRQALIKVATADLTRLSNMVRFILAVIAGSLKVSNRKKCDVLAELAAQGFDKLGTSNTSKKVKVEAADPDQEGEDGEDGELAGDEKSVGGGYNYLLSMPIFSLTLERVQKLQAEAQQQAALVEELTAISNRQMWARDLDAFMEAYEEWEAELAAAEASQARAQLKARGKAKTTAAKGRKAAAASKGKKKAVEDSEDEEEDADDFDTDEDEEYEQKMAAKPKPTIVRKALPSAGGTGRPTAPTSSDSTAVVAPALAVKPKPVPASKKATAAQPPQPPQPAAKPADSEPLSLAARLAGRFQKLAMVPAASTASASMAAPTLSHTAATAIQEEEEDIMSPAPAVTKKKAVAAVARHQAKGARDQAPKPQAVGPAPAKASAANKRKPRGKKILSSDDEDQSEDEASEDISEDYDEEEDVFDIDAPSPAIAPKGKKTRMGPSPLHMKAVAKTAAAAEARQSAAAVVKVLEQPAGAATSSAASDVLKKPAVPAAKAVTAQADTKKNVMKSKKVTAEDSEDGESSEEDANANTRKERRVAAVVDGPPADRPVRARKAAPVSYIEIEDSDSGDEEEEEDSDFDGEEED</sequence>
<dbReference type="GO" id="GO:0046872">
    <property type="term" value="F:metal ion binding"/>
    <property type="evidence" value="ECO:0007669"/>
    <property type="project" value="UniProtKB-KW"/>
</dbReference>
<reference evidence="18 19" key="1">
    <citation type="submission" date="2017-08" db="EMBL/GenBank/DDBJ databases">
        <title>Acidophilic green algal genome provides insights into adaptation to an acidic environment.</title>
        <authorList>
            <person name="Hirooka S."/>
            <person name="Hirose Y."/>
            <person name="Kanesaki Y."/>
            <person name="Higuchi S."/>
            <person name="Fujiwara T."/>
            <person name="Onuma R."/>
            <person name="Era A."/>
            <person name="Ohbayashi R."/>
            <person name="Uzuka A."/>
            <person name="Nozaki H."/>
            <person name="Yoshikawa H."/>
            <person name="Miyagishima S.Y."/>
        </authorList>
    </citation>
    <scope>NUCLEOTIDE SEQUENCE [LARGE SCALE GENOMIC DNA]</scope>
    <source>
        <strain evidence="18 19">NIES-2499</strain>
    </source>
</reference>
<dbReference type="SUPFAM" id="SSF54211">
    <property type="entry name" value="Ribosomal protein S5 domain 2-like"/>
    <property type="match status" value="1"/>
</dbReference>
<dbReference type="GO" id="GO:0006265">
    <property type="term" value="P:DNA topological change"/>
    <property type="evidence" value="ECO:0007669"/>
    <property type="project" value="UniProtKB-UniRule"/>
</dbReference>
<dbReference type="InterPro" id="IPR006171">
    <property type="entry name" value="TOPRIM_dom"/>
</dbReference>
<dbReference type="Gene3D" id="3.30.565.10">
    <property type="entry name" value="Histidine kinase-like ATPase, C-terminal domain"/>
    <property type="match status" value="1"/>
</dbReference>
<evidence type="ECO:0000256" key="9">
    <source>
        <dbReference type="ARBA" id="ARBA00023029"/>
    </source>
</evidence>
<dbReference type="Gene3D" id="3.40.50.670">
    <property type="match status" value="1"/>
</dbReference>
<dbReference type="Proteomes" id="UP000232323">
    <property type="component" value="Unassembled WGS sequence"/>
</dbReference>
<organism evidence="18 19">
    <name type="scientific">Chlamydomonas eustigma</name>
    <dbReference type="NCBI Taxonomy" id="1157962"/>
    <lineage>
        <taxon>Eukaryota</taxon>
        <taxon>Viridiplantae</taxon>
        <taxon>Chlorophyta</taxon>
        <taxon>core chlorophytes</taxon>
        <taxon>Chlorophyceae</taxon>
        <taxon>CS clade</taxon>
        <taxon>Chlamydomonadales</taxon>
        <taxon>Chlamydomonadaceae</taxon>
        <taxon>Chlamydomonas</taxon>
    </lineage>
</organism>
<dbReference type="InterPro" id="IPR001154">
    <property type="entry name" value="TopoII_euk"/>
</dbReference>
<proteinExistence type="inferred from homology"/>
<dbReference type="InterPro" id="IPR013759">
    <property type="entry name" value="Topo_IIA_B_C"/>
</dbReference>
<dbReference type="SUPFAM" id="SSF55874">
    <property type="entry name" value="ATPase domain of HSP90 chaperone/DNA topoisomerase II/histidine kinase"/>
    <property type="match status" value="1"/>
</dbReference>
<feature type="region of interest" description="Disordered" evidence="15">
    <location>
        <begin position="1100"/>
        <end position="1123"/>
    </location>
</feature>
<dbReference type="GO" id="GO:0000819">
    <property type="term" value="P:sister chromatid segregation"/>
    <property type="evidence" value="ECO:0007669"/>
    <property type="project" value="TreeGrafter"/>
</dbReference>
<gene>
    <name evidence="18" type="ORF">CEUSTIGMA_g5035.t1</name>
</gene>
<dbReference type="FunFam" id="3.30.1360.40:FF:000003">
    <property type="entry name" value="DNA topoisomerase 2"/>
    <property type="match status" value="1"/>
</dbReference>
<dbReference type="OrthoDB" id="276498at2759"/>
<dbReference type="GO" id="GO:0005524">
    <property type="term" value="F:ATP binding"/>
    <property type="evidence" value="ECO:0007669"/>
    <property type="project" value="UniProtKB-UniRule"/>
</dbReference>
<feature type="compositionally biased region" description="Acidic residues" evidence="15">
    <location>
        <begin position="1106"/>
        <end position="1121"/>
    </location>
</feature>
<keyword evidence="9 12" id="KW-0799">Topoisomerase</keyword>
<evidence type="ECO:0000256" key="6">
    <source>
        <dbReference type="ARBA" id="ARBA00022741"/>
    </source>
</evidence>
<evidence type="ECO:0000256" key="5">
    <source>
        <dbReference type="ARBA" id="ARBA00022723"/>
    </source>
</evidence>
<evidence type="ECO:0000256" key="2">
    <source>
        <dbReference type="ARBA" id="ARBA00001913"/>
    </source>
</evidence>
<dbReference type="GO" id="GO:0003918">
    <property type="term" value="F:DNA topoisomerase type II (double strand cut, ATP-hydrolyzing) activity"/>
    <property type="evidence" value="ECO:0007669"/>
    <property type="project" value="UniProtKB-UniRule"/>
</dbReference>
<evidence type="ECO:0000313" key="19">
    <source>
        <dbReference type="Proteomes" id="UP000232323"/>
    </source>
</evidence>
<dbReference type="CDD" id="cd03365">
    <property type="entry name" value="TOPRIM_TopoIIA"/>
    <property type="match status" value="1"/>
</dbReference>
<dbReference type="InterPro" id="IPR031660">
    <property type="entry name" value="TOPRIM_C"/>
</dbReference>
<feature type="compositionally biased region" description="Low complexity" evidence="15">
    <location>
        <begin position="1481"/>
        <end position="1501"/>
    </location>
</feature>
<evidence type="ECO:0000256" key="12">
    <source>
        <dbReference type="PROSITE-ProRule" id="PRU01384"/>
    </source>
</evidence>
<feature type="compositionally biased region" description="Low complexity" evidence="15">
    <location>
        <begin position="1210"/>
        <end position="1223"/>
    </location>
</feature>